<evidence type="ECO:0000256" key="5">
    <source>
        <dbReference type="ARBA" id="ARBA00022777"/>
    </source>
</evidence>
<keyword evidence="6" id="KW-0067">ATP-binding</keyword>
<keyword evidence="3" id="KW-0808">Transferase</keyword>
<dbReference type="RefSeq" id="XP_001013333.2">
    <property type="nucleotide sequence ID" value="XM_001013333.2"/>
</dbReference>
<evidence type="ECO:0000256" key="1">
    <source>
        <dbReference type="ARBA" id="ARBA00012513"/>
    </source>
</evidence>
<accession>Q238Y2</accession>
<dbReference type="GO" id="GO:0004674">
    <property type="term" value="F:protein serine/threonine kinase activity"/>
    <property type="evidence" value="ECO:0007669"/>
    <property type="project" value="UniProtKB-KW"/>
</dbReference>
<protein>
    <recommendedName>
        <fullName evidence="1">non-specific serine/threonine protein kinase</fullName>
        <ecNumber evidence="1">2.7.11.1</ecNumber>
    </recommendedName>
</protein>
<evidence type="ECO:0000256" key="4">
    <source>
        <dbReference type="ARBA" id="ARBA00022741"/>
    </source>
</evidence>
<dbReference type="EC" id="2.7.11.1" evidence="1"/>
<dbReference type="Gene3D" id="1.10.510.10">
    <property type="entry name" value="Transferase(Phosphotransferase) domain 1"/>
    <property type="match status" value="1"/>
</dbReference>
<comment type="catalytic activity">
    <reaction evidence="7">
        <text>L-threonyl-[protein] + ATP = O-phospho-L-threonyl-[protein] + ADP + H(+)</text>
        <dbReference type="Rhea" id="RHEA:46608"/>
        <dbReference type="Rhea" id="RHEA-COMP:11060"/>
        <dbReference type="Rhea" id="RHEA-COMP:11605"/>
        <dbReference type="ChEBI" id="CHEBI:15378"/>
        <dbReference type="ChEBI" id="CHEBI:30013"/>
        <dbReference type="ChEBI" id="CHEBI:30616"/>
        <dbReference type="ChEBI" id="CHEBI:61977"/>
        <dbReference type="ChEBI" id="CHEBI:456216"/>
        <dbReference type="EC" id="2.7.11.1"/>
    </reaction>
</comment>
<dbReference type="InterPro" id="IPR000719">
    <property type="entry name" value="Prot_kinase_dom"/>
</dbReference>
<evidence type="ECO:0000313" key="10">
    <source>
        <dbReference type="EMBL" id="EAR93088.2"/>
    </source>
</evidence>
<keyword evidence="5 10" id="KW-0418">Kinase</keyword>
<dbReference type="GO" id="GO:0005524">
    <property type="term" value="F:ATP binding"/>
    <property type="evidence" value="ECO:0007669"/>
    <property type="project" value="UniProtKB-KW"/>
</dbReference>
<proteinExistence type="predicted"/>
<dbReference type="Gene3D" id="3.30.200.20">
    <property type="entry name" value="Phosphorylase Kinase, domain 1"/>
    <property type="match status" value="1"/>
</dbReference>
<dbReference type="GeneID" id="7845814"/>
<keyword evidence="2" id="KW-0723">Serine/threonine-protein kinase</keyword>
<dbReference type="KEGG" id="tet:TTHERM_00449380"/>
<dbReference type="PROSITE" id="PS00108">
    <property type="entry name" value="PROTEIN_KINASE_ST"/>
    <property type="match status" value="1"/>
</dbReference>
<organism evidence="10 11">
    <name type="scientific">Tetrahymena thermophila (strain SB210)</name>
    <dbReference type="NCBI Taxonomy" id="312017"/>
    <lineage>
        <taxon>Eukaryota</taxon>
        <taxon>Sar</taxon>
        <taxon>Alveolata</taxon>
        <taxon>Ciliophora</taxon>
        <taxon>Intramacronucleata</taxon>
        <taxon>Oligohymenophorea</taxon>
        <taxon>Hymenostomatida</taxon>
        <taxon>Tetrahymenina</taxon>
        <taxon>Tetrahymenidae</taxon>
        <taxon>Tetrahymena</taxon>
    </lineage>
</organism>
<name>Q238Y2_TETTS</name>
<reference evidence="11" key="1">
    <citation type="journal article" date="2006" name="PLoS Biol.">
        <title>Macronuclear genome sequence of the ciliate Tetrahymena thermophila, a model eukaryote.</title>
        <authorList>
            <person name="Eisen J.A."/>
            <person name="Coyne R.S."/>
            <person name="Wu M."/>
            <person name="Wu D."/>
            <person name="Thiagarajan M."/>
            <person name="Wortman J.R."/>
            <person name="Badger J.H."/>
            <person name="Ren Q."/>
            <person name="Amedeo P."/>
            <person name="Jones K.M."/>
            <person name="Tallon L.J."/>
            <person name="Delcher A.L."/>
            <person name="Salzberg S.L."/>
            <person name="Silva J.C."/>
            <person name="Haas B.J."/>
            <person name="Majoros W.H."/>
            <person name="Farzad M."/>
            <person name="Carlton J.M."/>
            <person name="Smith R.K. Jr."/>
            <person name="Garg J."/>
            <person name="Pearlman R.E."/>
            <person name="Karrer K.M."/>
            <person name="Sun L."/>
            <person name="Manning G."/>
            <person name="Elde N.C."/>
            <person name="Turkewitz A.P."/>
            <person name="Asai D.J."/>
            <person name="Wilkes D.E."/>
            <person name="Wang Y."/>
            <person name="Cai H."/>
            <person name="Collins K."/>
            <person name="Stewart B.A."/>
            <person name="Lee S.R."/>
            <person name="Wilamowska K."/>
            <person name="Weinberg Z."/>
            <person name="Ruzzo W.L."/>
            <person name="Wloga D."/>
            <person name="Gaertig J."/>
            <person name="Frankel J."/>
            <person name="Tsao C.-C."/>
            <person name="Gorovsky M.A."/>
            <person name="Keeling P.J."/>
            <person name="Waller R.F."/>
            <person name="Patron N.J."/>
            <person name="Cherry J.M."/>
            <person name="Stover N.A."/>
            <person name="Krieger C.J."/>
            <person name="del Toro C."/>
            <person name="Ryder H.F."/>
            <person name="Williamson S.C."/>
            <person name="Barbeau R.A."/>
            <person name="Hamilton E.P."/>
            <person name="Orias E."/>
        </authorList>
    </citation>
    <scope>NUCLEOTIDE SEQUENCE [LARGE SCALE GENOMIC DNA]</scope>
    <source>
        <strain evidence="11">SB210</strain>
    </source>
</reference>
<gene>
    <name evidence="10" type="ORF">TTHERM_00449380</name>
</gene>
<comment type="catalytic activity">
    <reaction evidence="8">
        <text>L-seryl-[protein] + ATP = O-phospho-L-seryl-[protein] + ADP + H(+)</text>
        <dbReference type="Rhea" id="RHEA:17989"/>
        <dbReference type="Rhea" id="RHEA-COMP:9863"/>
        <dbReference type="Rhea" id="RHEA-COMP:11604"/>
        <dbReference type="ChEBI" id="CHEBI:15378"/>
        <dbReference type="ChEBI" id="CHEBI:29999"/>
        <dbReference type="ChEBI" id="CHEBI:30616"/>
        <dbReference type="ChEBI" id="CHEBI:83421"/>
        <dbReference type="ChEBI" id="CHEBI:456216"/>
        <dbReference type="EC" id="2.7.11.1"/>
    </reaction>
</comment>
<evidence type="ECO:0000256" key="3">
    <source>
        <dbReference type="ARBA" id="ARBA00022679"/>
    </source>
</evidence>
<dbReference type="Proteomes" id="UP000009168">
    <property type="component" value="Unassembled WGS sequence"/>
</dbReference>
<dbReference type="PROSITE" id="PS50011">
    <property type="entry name" value="PROTEIN_KINASE_DOM"/>
    <property type="match status" value="1"/>
</dbReference>
<dbReference type="CDD" id="cd00180">
    <property type="entry name" value="PKc"/>
    <property type="match status" value="1"/>
</dbReference>
<dbReference type="eggNOG" id="ENOG502QTGH">
    <property type="taxonomic scope" value="Eukaryota"/>
</dbReference>
<sequence>MSLISFFQIQKFNQSSIVIGENTYPQTLPIFWNSNGISSKKSFQSVSQELEVNGGIVLNQLKYIDLNPKQNLMSFVQSELGYIILYEDENDELEDILTNGNNSFIVNTQKNSYVIEDNLITKILPQTNVYLFLCKTLNIGEIYEEIQDISEEVQKYADFPKFNYNFQIDYYNNIMSYRDPFSENEQRIDLLIFRRSKKTQEIRAQTEDLIYKQVIQISRQEFQKKYELNYRDSIGCGSFGQVYKVKNKYKQIIKNPDILQSMPDYYACKQIHISQDGENQSQQIFHEIEVLEKLRKYENVIKLQNYIIEERSTYLVLDLAESTLQDKINEKQTNSEKFDESEIVKFLSQIGKTLALIYIEEGIAHRDIKPSNILIKDDNFYLSDFGCAEILFESHEARNNLVMGTLKWMSPELKEMKKNQVVDYFKSDIFSLGMLLLYMLTLSDISSVNSDEFTKNQKIRIMKNYCKGISNEIILLIKRMLETNPDNRPDAAIIINAIQDIENNFKQKNLSKDL</sequence>
<keyword evidence="11" id="KW-1185">Reference proteome</keyword>
<dbReference type="PANTHER" id="PTHR43671">
    <property type="entry name" value="SERINE/THREONINE-PROTEIN KINASE NEK"/>
    <property type="match status" value="1"/>
</dbReference>
<evidence type="ECO:0000256" key="8">
    <source>
        <dbReference type="ARBA" id="ARBA00048679"/>
    </source>
</evidence>
<dbReference type="SUPFAM" id="SSF56112">
    <property type="entry name" value="Protein kinase-like (PK-like)"/>
    <property type="match status" value="1"/>
</dbReference>
<feature type="domain" description="Protein kinase" evidence="9">
    <location>
        <begin position="228"/>
        <end position="505"/>
    </location>
</feature>
<dbReference type="InParanoid" id="Q238Y2"/>
<dbReference type="InterPro" id="IPR050660">
    <property type="entry name" value="NEK_Ser/Thr_kinase"/>
</dbReference>
<dbReference type="InterPro" id="IPR011009">
    <property type="entry name" value="Kinase-like_dom_sf"/>
</dbReference>
<dbReference type="InterPro" id="IPR008271">
    <property type="entry name" value="Ser/Thr_kinase_AS"/>
</dbReference>
<evidence type="ECO:0000256" key="7">
    <source>
        <dbReference type="ARBA" id="ARBA00047899"/>
    </source>
</evidence>
<dbReference type="OrthoDB" id="4062651at2759"/>
<dbReference type="EMBL" id="GG662738">
    <property type="protein sequence ID" value="EAR93088.2"/>
    <property type="molecule type" value="Genomic_DNA"/>
</dbReference>
<evidence type="ECO:0000259" key="9">
    <source>
        <dbReference type="PROSITE" id="PS50011"/>
    </source>
</evidence>
<evidence type="ECO:0000256" key="2">
    <source>
        <dbReference type="ARBA" id="ARBA00022527"/>
    </source>
</evidence>
<dbReference type="AlphaFoldDB" id="Q238Y2"/>
<evidence type="ECO:0000313" key="11">
    <source>
        <dbReference type="Proteomes" id="UP000009168"/>
    </source>
</evidence>
<keyword evidence="4" id="KW-0547">Nucleotide-binding</keyword>
<dbReference type="HOGENOM" id="CLU_046628_0_0_1"/>
<dbReference type="Pfam" id="PF00069">
    <property type="entry name" value="Pkinase"/>
    <property type="match status" value="1"/>
</dbReference>
<dbReference type="SMART" id="SM00220">
    <property type="entry name" value="S_TKc"/>
    <property type="match status" value="1"/>
</dbReference>
<dbReference type="PANTHER" id="PTHR43671:SF98">
    <property type="entry name" value="SERINE_THREONINE-PROTEIN KINASE NEK11"/>
    <property type="match status" value="1"/>
</dbReference>
<evidence type="ECO:0000256" key="6">
    <source>
        <dbReference type="ARBA" id="ARBA00022840"/>
    </source>
</evidence>